<feature type="domain" description="PHD-type" evidence="6">
    <location>
        <begin position="1231"/>
        <end position="1287"/>
    </location>
</feature>
<dbReference type="Pfam" id="PF00628">
    <property type="entry name" value="PHD"/>
    <property type="match status" value="1"/>
</dbReference>
<keyword evidence="3" id="KW-0862">Zinc</keyword>
<evidence type="ECO:0000256" key="5">
    <source>
        <dbReference type="SAM" id="MobiDB-lite"/>
    </source>
</evidence>
<evidence type="ECO:0000313" key="9">
    <source>
        <dbReference type="Proteomes" id="UP000283530"/>
    </source>
</evidence>
<dbReference type="STRING" id="337451.A0A443PU31"/>
<dbReference type="InterPro" id="IPR013083">
    <property type="entry name" value="Znf_RING/FYVE/PHD"/>
</dbReference>
<sequence>MFEIRSKDGSDFNQIQLQKMFKGIRFVLIGFDSVSEAQYRLELVNGGGVDVGVYDESCTHVIVHGRVYDDPVCIAARRDGKTLVTEFWVEDSLDIGNVADARRILYRPVKDLKGIPGAESLHICLTGYQRQDRDGIMRMVELMGAQFSKPLVASKVTHLICYKFEGEKYELAKKIGKNLVNHRWLEDCLKTWEVLPVDNYSKSSWELELMEAEARDSEEETEPDVEGLSNLHGGSGTLIPSSELPTPVREVPKIQQDKTADNGSPLISEDISMRSNKLLSTPSKETNPEKASELGDFDDKGLAEYRYMSAGSHAREDNGNAASSSRIPQNASFPGCRSVELNKEETTSSSSLRTTKRSPYSEASIEKSSDLSYSRKIPRKSESLLTELSNHQGNKIPRKSMSLLTELSNHQGNSPQVLGEKAAVDVCNSSGLTSRQAESDLNAAEIQIQTASAVKHHDEEQHDFLPQKRKATTLNTALSLPNKGDSAITTHGSSEVDPTSMIDAPSSNANPSLNNNDLVDMAITVNQLVNQPVEPSKTKSASMMKKSGKCMRPVSRIKESKKNCSLLNSNVTGLPCDVEPSYTLDKQTTKSDAAPYEGTSAVETDMNQDAAAISGRSAVESFMKEHVPELPLGIKAKHEDVNLSRSPNCLVSESGVHQKMAQHEEVSFCNKKVVDVEKSQNAVHSSSLTGRNPMGKVSKKLVAKRNKTFSAKLSNTSKGYGAAKVDKTITPHELEESEDGAELVKAVSDDNAEMPIELHTKASDVAMEGGTHSVKETKVESKAMNKEVFMDAEKEKETNIAGFNYAVSDLVTEEGTHRSMNRAESKNSGMNRKEALLDVETEKRPVMDKSSSIASDAFIKERVSFVTKMCEASAVDEIDTSMGLDKVKILSGAESASNTSGVVTKKLKAMRRPVNKTMSKISTVDNKEKFMNADKENRPSESPSVNSNKQGNQKDPVQSIKKSTRNEVVDGADAGGLHASGVSSVVSEPAWFILSGHRLQRKEFQQVIRRLRGRLCRDSHQWSYQATHFIAPDPVRRTEKFFSAAAAGRWILKTEYLTASNQAERFLAEEPFEWSKKGLSEDGAISLEAPRKWRLLRERTGHGAFYGMRILIYGECLAPSLDTLKRVVKAGDGTILATSPPYNRFLKSGVDFAIIGQGVLRVDCWVQEFLRHEIPCIVADYLVDYVCKPGSSLERHVLYKTHAWAEKSFGNLLSRSEEVVQNLTTAEQNEDIACEVCGSHERGDVMLICGDEGGSVGCGKGTHIDCCDPPLEAVPEGDWFCSKCRSSMTASTKRQKKASSSKKCK</sequence>
<feature type="domain" description="BRCT" evidence="7">
    <location>
        <begin position="992"/>
        <end position="1074"/>
    </location>
</feature>
<dbReference type="Pfam" id="PF00533">
    <property type="entry name" value="BRCT"/>
    <property type="match status" value="1"/>
</dbReference>
<keyword evidence="9" id="KW-1185">Reference proteome</keyword>
<evidence type="ECO:0000256" key="3">
    <source>
        <dbReference type="ARBA" id="ARBA00022833"/>
    </source>
</evidence>
<feature type="region of interest" description="Disordered" evidence="5">
    <location>
        <begin position="482"/>
        <end position="502"/>
    </location>
</feature>
<dbReference type="OrthoDB" id="1935339at2759"/>
<reference evidence="8 9" key="1">
    <citation type="journal article" date="2019" name="Nat. Plants">
        <title>Stout camphor tree genome fills gaps in understanding of flowering plant genome evolution.</title>
        <authorList>
            <person name="Chaw S.M."/>
            <person name="Liu Y.C."/>
            <person name="Wu Y.W."/>
            <person name="Wang H.Y."/>
            <person name="Lin C.I."/>
            <person name="Wu C.S."/>
            <person name="Ke H.M."/>
            <person name="Chang L.Y."/>
            <person name="Hsu C.Y."/>
            <person name="Yang H.T."/>
            <person name="Sudianto E."/>
            <person name="Hsu M.H."/>
            <person name="Wu K.P."/>
            <person name="Wang L.N."/>
            <person name="Leebens-Mack J.H."/>
            <person name="Tsai I.J."/>
        </authorList>
    </citation>
    <scope>NUCLEOTIDE SEQUENCE [LARGE SCALE GENOMIC DNA]</scope>
    <source>
        <strain evidence="9">cv. Chaw 1501</strain>
        <tissue evidence="8">Young leaves</tissue>
    </source>
</reference>
<dbReference type="SMART" id="SM00292">
    <property type="entry name" value="BRCT"/>
    <property type="match status" value="4"/>
</dbReference>
<dbReference type="InterPro" id="IPR001357">
    <property type="entry name" value="BRCT_dom"/>
</dbReference>
<dbReference type="EMBL" id="QPKB01000010">
    <property type="protein sequence ID" value="RWR94269.1"/>
    <property type="molecule type" value="Genomic_DNA"/>
</dbReference>
<dbReference type="SMART" id="SM00249">
    <property type="entry name" value="PHD"/>
    <property type="match status" value="1"/>
</dbReference>
<dbReference type="InterPro" id="IPR044254">
    <property type="entry name" value="At4g02110-like"/>
</dbReference>
<dbReference type="Gene3D" id="3.30.40.10">
    <property type="entry name" value="Zinc/RING finger domain, C3HC4 (zinc finger)"/>
    <property type="match status" value="1"/>
</dbReference>
<gene>
    <name evidence="8" type="ORF">CKAN_02355200</name>
</gene>
<dbReference type="CDD" id="cd17738">
    <property type="entry name" value="BRCT_TopBP1_rpt7"/>
    <property type="match status" value="1"/>
</dbReference>
<organism evidence="8 9">
    <name type="scientific">Cinnamomum micranthum f. kanehirae</name>
    <dbReference type="NCBI Taxonomy" id="337451"/>
    <lineage>
        <taxon>Eukaryota</taxon>
        <taxon>Viridiplantae</taxon>
        <taxon>Streptophyta</taxon>
        <taxon>Embryophyta</taxon>
        <taxon>Tracheophyta</taxon>
        <taxon>Spermatophyta</taxon>
        <taxon>Magnoliopsida</taxon>
        <taxon>Magnoliidae</taxon>
        <taxon>Laurales</taxon>
        <taxon>Lauraceae</taxon>
        <taxon>Cinnamomum</taxon>
    </lineage>
</organism>
<dbReference type="SUPFAM" id="SSF57903">
    <property type="entry name" value="FYVE/PHD zinc finger"/>
    <property type="match status" value="1"/>
</dbReference>
<feature type="region of interest" description="Disordered" evidence="5">
    <location>
        <begin position="917"/>
        <end position="974"/>
    </location>
</feature>
<dbReference type="GO" id="GO:0008270">
    <property type="term" value="F:zinc ion binding"/>
    <property type="evidence" value="ECO:0007669"/>
    <property type="project" value="UniProtKB-KW"/>
</dbReference>
<protein>
    <submittedName>
        <fullName evidence="8">BRCT domain-containing protein</fullName>
    </submittedName>
</protein>
<dbReference type="Proteomes" id="UP000283530">
    <property type="component" value="Unassembled WGS sequence"/>
</dbReference>
<dbReference type="InterPro" id="IPR036420">
    <property type="entry name" value="BRCT_dom_sf"/>
</dbReference>
<evidence type="ECO:0000256" key="1">
    <source>
        <dbReference type="ARBA" id="ARBA00022723"/>
    </source>
</evidence>
<dbReference type="Gene3D" id="3.40.50.10190">
    <property type="entry name" value="BRCT domain"/>
    <property type="match status" value="4"/>
</dbReference>
<feature type="region of interest" description="Disordered" evidence="5">
    <location>
        <begin position="313"/>
        <end position="376"/>
    </location>
</feature>
<feature type="compositionally biased region" description="Basic and acidic residues" evidence="5">
    <location>
        <begin position="286"/>
        <end position="297"/>
    </location>
</feature>
<dbReference type="PANTHER" id="PTHR47181">
    <property type="entry name" value="BRCA1 C TERMINUS DOMAIN CONTAINING PROTEIN, EXPRESSED"/>
    <property type="match status" value="1"/>
</dbReference>
<name>A0A443PU31_9MAGN</name>
<evidence type="ECO:0000259" key="6">
    <source>
        <dbReference type="PROSITE" id="PS50016"/>
    </source>
</evidence>
<feature type="compositionally biased region" description="Basic and acidic residues" evidence="5">
    <location>
        <begin position="250"/>
        <end position="260"/>
    </location>
</feature>
<feature type="compositionally biased region" description="Polar residues" evidence="5">
    <location>
        <begin position="273"/>
        <end position="285"/>
    </location>
</feature>
<feature type="compositionally biased region" description="Polar residues" evidence="5">
    <location>
        <begin position="487"/>
        <end position="497"/>
    </location>
</feature>
<keyword evidence="1" id="KW-0479">Metal-binding</keyword>
<feature type="region of interest" description="Disordered" evidence="5">
    <location>
        <begin position="534"/>
        <end position="553"/>
    </location>
</feature>
<dbReference type="PROSITE" id="PS50172">
    <property type="entry name" value="BRCT"/>
    <property type="match status" value="3"/>
</dbReference>
<proteinExistence type="predicted"/>
<feature type="compositionally biased region" description="Polar residues" evidence="5">
    <location>
        <begin position="320"/>
        <end position="332"/>
    </location>
</feature>
<dbReference type="InterPro" id="IPR001965">
    <property type="entry name" value="Znf_PHD"/>
</dbReference>
<dbReference type="PROSITE" id="PS50016">
    <property type="entry name" value="ZF_PHD_2"/>
    <property type="match status" value="1"/>
</dbReference>
<dbReference type="PANTHER" id="PTHR47181:SF2">
    <property type="entry name" value="BRCA1 C TERMINUS DOMAIN CONTAINING PROTEIN, EXPRESSED"/>
    <property type="match status" value="1"/>
</dbReference>
<keyword evidence="2 4" id="KW-0863">Zinc-finger</keyword>
<comment type="caution">
    <text evidence="8">The sequence shown here is derived from an EMBL/GenBank/DDBJ whole genome shotgun (WGS) entry which is preliminary data.</text>
</comment>
<dbReference type="InterPro" id="IPR011011">
    <property type="entry name" value="Znf_FYVE_PHD"/>
</dbReference>
<feature type="domain" description="BRCT" evidence="7">
    <location>
        <begin position="119"/>
        <end position="202"/>
    </location>
</feature>
<dbReference type="Pfam" id="PF12738">
    <property type="entry name" value="PTCB-BRCT"/>
    <property type="match status" value="1"/>
</dbReference>
<evidence type="ECO:0000256" key="4">
    <source>
        <dbReference type="PROSITE-ProRule" id="PRU00146"/>
    </source>
</evidence>
<feature type="domain" description="BRCT" evidence="7">
    <location>
        <begin position="16"/>
        <end position="106"/>
    </location>
</feature>
<evidence type="ECO:0000256" key="2">
    <source>
        <dbReference type="ARBA" id="ARBA00022771"/>
    </source>
</evidence>
<feature type="region of interest" description="Disordered" evidence="5">
    <location>
        <begin position="212"/>
        <end position="297"/>
    </location>
</feature>
<feature type="compositionally biased region" description="Polar residues" evidence="5">
    <location>
        <begin position="940"/>
        <end position="956"/>
    </location>
</feature>
<dbReference type="InterPro" id="IPR019787">
    <property type="entry name" value="Znf_PHD-finger"/>
</dbReference>
<feature type="compositionally biased region" description="Acidic residues" evidence="5">
    <location>
        <begin position="212"/>
        <end position="225"/>
    </location>
</feature>
<feature type="compositionally biased region" description="Basic and acidic residues" evidence="5">
    <location>
        <begin position="925"/>
        <end position="939"/>
    </location>
</feature>
<evidence type="ECO:0000259" key="7">
    <source>
        <dbReference type="PROSITE" id="PS50172"/>
    </source>
</evidence>
<dbReference type="SUPFAM" id="SSF52113">
    <property type="entry name" value="BRCT domain"/>
    <property type="match status" value="3"/>
</dbReference>
<accession>A0A443PU31</accession>
<evidence type="ECO:0000313" key="8">
    <source>
        <dbReference type="EMBL" id="RWR94269.1"/>
    </source>
</evidence>